<dbReference type="OrthoDB" id="162223at2157"/>
<dbReference type="GeneID" id="39859908"/>
<gene>
    <name evidence="3" type="ORF">SAMN04488133_3398</name>
</gene>
<dbReference type="InterPro" id="IPR040493">
    <property type="entry name" value="DUF5518"/>
</dbReference>
<keyword evidence="4" id="KW-1185">Reference proteome</keyword>
<keyword evidence="1" id="KW-1133">Transmembrane helix</keyword>
<protein>
    <recommendedName>
        <fullName evidence="2">DUF8147 domain-containing protein</fullName>
    </recommendedName>
</protein>
<feature type="transmembrane region" description="Helical" evidence="1">
    <location>
        <begin position="209"/>
        <end position="231"/>
    </location>
</feature>
<dbReference type="Pfam" id="PF26472">
    <property type="entry name" value="DUF8147"/>
    <property type="match status" value="1"/>
</dbReference>
<evidence type="ECO:0000256" key="1">
    <source>
        <dbReference type="SAM" id="Phobius"/>
    </source>
</evidence>
<keyword evidence="1" id="KW-0812">Transmembrane</keyword>
<sequence>MIARRTIRNGAIGAVVGSVLGFIPLVLLVAPVVGGGVAGYLERDGAKRGAVSGGVAGLLMAALTTVITGTITFARFGDLPFASPDVPLEGLALAAALSLLASVGQIVVAGIGGGLGGILETDRQRADDRESLSGEDRPRSWLRILGSLLAGLVTFGVVAVVLTTVLDPLIWPSLLVSLPFGIIAGIGVAVLTNHYLARAAEGRVDWRPVAIGAVAVILVFGLVVGGLSVIGQQRQAATTESTYQYEVTIAADETLENTTFYVPVPTENGSSRLGERFVEDVRYDRYSPAVRGDDPDPAPVDFSYELVETERGQMLAITADRIEVTKVYYREVENETMGWSERIPAEEYDPDNPDMGVQSDGSFTFTVTLVADEPIDTADPFDAEPLLAPGADRTEVDCFTGDSATHRCFEYEGQMYADYETSEEATVYVSAQLDGRNEWFSGGWTGNEYREWSRVELRGPQSGWVLTDGELEVGSGNYRD</sequence>
<organism evidence="3 4">
    <name type="scientific">Halobellus limi</name>
    <dbReference type="NCBI Taxonomy" id="699433"/>
    <lineage>
        <taxon>Archaea</taxon>
        <taxon>Methanobacteriati</taxon>
        <taxon>Methanobacteriota</taxon>
        <taxon>Stenosarchaea group</taxon>
        <taxon>Halobacteria</taxon>
        <taxon>Halobacteriales</taxon>
        <taxon>Haloferacaceae</taxon>
        <taxon>Halobellus</taxon>
    </lineage>
</organism>
<feature type="domain" description="DUF8147" evidence="2">
    <location>
        <begin position="141"/>
        <end position="231"/>
    </location>
</feature>
<feature type="transmembrane region" description="Helical" evidence="1">
    <location>
        <begin position="94"/>
        <end position="119"/>
    </location>
</feature>
<evidence type="ECO:0000313" key="3">
    <source>
        <dbReference type="EMBL" id="SEG71385.1"/>
    </source>
</evidence>
<dbReference type="InterPro" id="IPR058460">
    <property type="entry name" value="DUF8147"/>
</dbReference>
<feature type="transmembrane region" description="Helical" evidence="1">
    <location>
        <begin position="53"/>
        <end position="74"/>
    </location>
</feature>
<feature type="transmembrane region" description="Helical" evidence="1">
    <location>
        <begin position="140"/>
        <end position="162"/>
    </location>
</feature>
<feature type="transmembrane region" description="Helical" evidence="1">
    <location>
        <begin position="12"/>
        <end position="41"/>
    </location>
</feature>
<dbReference type="RefSeq" id="WP_136361936.1">
    <property type="nucleotide sequence ID" value="NZ_CP031314.1"/>
</dbReference>
<feature type="transmembrane region" description="Helical" evidence="1">
    <location>
        <begin position="174"/>
        <end position="197"/>
    </location>
</feature>
<evidence type="ECO:0000259" key="2">
    <source>
        <dbReference type="Pfam" id="PF26472"/>
    </source>
</evidence>
<evidence type="ECO:0000313" key="4">
    <source>
        <dbReference type="Proteomes" id="UP000236740"/>
    </source>
</evidence>
<dbReference type="EMBL" id="FNVN01000007">
    <property type="protein sequence ID" value="SEG71385.1"/>
    <property type="molecule type" value="Genomic_DNA"/>
</dbReference>
<dbReference type="AlphaFoldDB" id="A0A1H6CFG9"/>
<dbReference type="Proteomes" id="UP000236740">
    <property type="component" value="Unassembled WGS sequence"/>
</dbReference>
<dbReference type="Pfam" id="PF17647">
    <property type="entry name" value="DUF5518"/>
    <property type="match status" value="1"/>
</dbReference>
<name>A0A1H6CFG9_9EURY</name>
<accession>A0A1H6CFG9</accession>
<keyword evidence="1" id="KW-0472">Membrane</keyword>
<reference evidence="3 4" key="1">
    <citation type="submission" date="2016-10" db="EMBL/GenBank/DDBJ databases">
        <authorList>
            <person name="de Groot N.N."/>
        </authorList>
    </citation>
    <scope>NUCLEOTIDE SEQUENCE [LARGE SCALE GENOMIC DNA]</scope>
    <source>
        <strain evidence="3 4">CGMCC 1.10331</strain>
    </source>
</reference>
<proteinExistence type="predicted"/>